<accession>A0A071M5Z5</accession>
<dbReference type="PANTHER" id="PTHR13847">
    <property type="entry name" value="SARCOSINE DEHYDROGENASE-RELATED"/>
    <property type="match status" value="1"/>
</dbReference>
<dbReference type="GO" id="GO:0016491">
    <property type="term" value="F:oxidoreductase activity"/>
    <property type="evidence" value="ECO:0007669"/>
    <property type="project" value="UniProtKB-KW"/>
</dbReference>
<protein>
    <submittedName>
        <fullName evidence="3">FAD-dependent oxidoreductase</fullName>
    </submittedName>
</protein>
<name>A0A071M5Z5_9BURK</name>
<dbReference type="SUPFAM" id="SSF51905">
    <property type="entry name" value="FAD/NAD(P)-binding domain"/>
    <property type="match status" value="1"/>
</dbReference>
<dbReference type="Pfam" id="PF01266">
    <property type="entry name" value="DAO"/>
    <property type="match status" value="1"/>
</dbReference>
<evidence type="ECO:0000256" key="1">
    <source>
        <dbReference type="ARBA" id="ARBA00023002"/>
    </source>
</evidence>
<organism evidence="3">
    <name type="scientific">Burkholderia cenocepacia</name>
    <dbReference type="NCBI Taxonomy" id="95486"/>
    <lineage>
        <taxon>Bacteria</taxon>
        <taxon>Pseudomonadati</taxon>
        <taxon>Pseudomonadota</taxon>
        <taxon>Betaproteobacteria</taxon>
        <taxon>Burkholderiales</taxon>
        <taxon>Burkholderiaceae</taxon>
        <taxon>Burkholderia</taxon>
        <taxon>Burkholderia cepacia complex</taxon>
    </lineage>
</organism>
<proteinExistence type="predicted"/>
<evidence type="ECO:0000259" key="2">
    <source>
        <dbReference type="Pfam" id="PF01266"/>
    </source>
</evidence>
<dbReference type="GO" id="GO:0005737">
    <property type="term" value="C:cytoplasm"/>
    <property type="evidence" value="ECO:0007669"/>
    <property type="project" value="TreeGrafter"/>
</dbReference>
<dbReference type="InterPro" id="IPR036188">
    <property type="entry name" value="FAD/NAD-bd_sf"/>
</dbReference>
<keyword evidence="1" id="KW-0560">Oxidoreductase</keyword>
<dbReference type="OrthoDB" id="9342835at2"/>
<reference evidence="3" key="1">
    <citation type="submission" date="2014-04" db="EMBL/GenBank/DDBJ databases">
        <title>In planta biocontrol of soil-borne Fusarium wilt of banana through a plant endophytic bacterium, Burkholderia cenocepacia 869T2.</title>
        <authorList>
            <person name="Ho Y.-N."/>
            <person name="Chiang H.-M."/>
            <person name="Chao C.-P."/>
            <person name="Su C.-C."/>
            <person name="Hsu H.-F."/>
            <person name="Guo C.-T."/>
            <person name="Hsieh J.-L."/>
            <person name="Huang C.-C."/>
        </authorList>
    </citation>
    <scope>NUCLEOTIDE SEQUENCE [LARGE SCALE GENOMIC DNA]</scope>
    <source>
        <strain evidence="3">869T2</strain>
    </source>
</reference>
<dbReference type="PANTHER" id="PTHR13847:SF194">
    <property type="entry name" value="OXIDOREDUCTASE"/>
    <property type="match status" value="1"/>
</dbReference>
<dbReference type="Gene3D" id="3.50.50.60">
    <property type="entry name" value="FAD/NAD(P)-binding domain"/>
    <property type="match status" value="1"/>
</dbReference>
<dbReference type="AlphaFoldDB" id="A0A071M5Z5"/>
<dbReference type="Gene3D" id="3.30.9.10">
    <property type="entry name" value="D-Amino Acid Oxidase, subunit A, domain 2"/>
    <property type="match status" value="1"/>
</dbReference>
<dbReference type="PRINTS" id="PR00420">
    <property type="entry name" value="RNGMNOXGNASE"/>
</dbReference>
<comment type="caution">
    <text evidence="3">The sequence shown here is derived from an EMBL/GenBank/DDBJ whole genome shotgun (WGS) entry which is preliminary data.</text>
</comment>
<dbReference type="EMBL" id="JJOA01000032">
    <property type="protein sequence ID" value="KEA56213.1"/>
    <property type="molecule type" value="Genomic_DNA"/>
</dbReference>
<evidence type="ECO:0000313" key="3">
    <source>
        <dbReference type="EMBL" id="KEA56213.1"/>
    </source>
</evidence>
<sequence length="433" mass="48012">MHVDETATYYTATAKYVLSFPSLEADLETDVVIIGGGFSGIQTALELAEHGLTNTVVLEARHLGYGGSGRNGGHVMVGVGHDLDGIKRDVGDDGLKAIFALNELGPQIMRERIARYGIQADIRSGYGYLAFNARQARTLQQWQAEFASLGSPHEVRYLEGSEVKQIIGSDVYHAALLHNGCGHVHSLNLLLGEAQVVSERYGVRIFEHSPALQVTYGDRIHVRTAKGSIRAKQLVWAVDGFNNRIERELHRKTLDVWAFNSVTEPLPAALIEQISPIRGAYSDIRPVIDYFRVTNDNRLMFGTAHQLLEYMPSDLYAFCRARMLQIFPYLTDIRIDMAWGGPLPCSLKLFPQLGTLVDRPNVFYVQGYSGFGVTPSQLLCKILAEGIMGGSDRYRLLSSISHTPIPGKDHFRALLVSLGKLAHQTSGYFHGRR</sequence>
<gene>
    <name evidence="3" type="ORF">DT99_28240</name>
</gene>
<feature type="domain" description="FAD dependent oxidoreductase" evidence="2">
    <location>
        <begin position="30"/>
        <end position="385"/>
    </location>
</feature>
<dbReference type="InterPro" id="IPR006076">
    <property type="entry name" value="FAD-dep_OxRdtase"/>
</dbReference>